<dbReference type="Gene3D" id="1.10.3290.10">
    <property type="entry name" value="Fido-like domain"/>
    <property type="match status" value="1"/>
</dbReference>
<dbReference type="PANTHER" id="PTHR13504:SF38">
    <property type="entry name" value="FIDO DOMAIN-CONTAINING PROTEIN"/>
    <property type="match status" value="1"/>
</dbReference>
<protein>
    <submittedName>
        <fullName evidence="4">Filamentation induced by cAMP protein Fic</fullName>
    </submittedName>
</protein>
<gene>
    <name evidence="4" type="ordered locus">Psta_0638</name>
</gene>
<dbReference type="EMBL" id="CP001848">
    <property type="protein sequence ID" value="ADB15324.1"/>
    <property type="molecule type" value="Genomic_DNA"/>
</dbReference>
<evidence type="ECO:0000256" key="1">
    <source>
        <dbReference type="PIRSR" id="PIRSR038925-1"/>
    </source>
</evidence>
<dbReference type="eggNOG" id="COG3177">
    <property type="taxonomic scope" value="Bacteria"/>
</dbReference>
<feature type="domain" description="Fido" evidence="3">
    <location>
        <begin position="136"/>
        <end position="282"/>
    </location>
</feature>
<dbReference type="InterPro" id="IPR026287">
    <property type="entry name" value="SoFic-like"/>
</dbReference>
<dbReference type="PIRSF" id="PIRSF038925">
    <property type="entry name" value="AMP-prot_trans"/>
    <property type="match status" value="1"/>
</dbReference>
<dbReference type="GO" id="GO:0005524">
    <property type="term" value="F:ATP binding"/>
    <property type="evidence" value="ECO:0007669"/>
    <property type="project" value="UniProtKB-KW"/>
</dbReference>
<dbReference type="Proteomes" id="UP000001887">
    <property type="component" value="Chromosome"/>
</dbReference>
<accession>D2R4H6</accession>
<dbReference type="InterPro" id="IPR040198">
    <property type="entry name" value="Fido_containing"/>
</dbReference>
<dbReference type="AlphaFoldDB" id="D2R4H6"/>
<evidence type="ECO:0000313" key="4">
    <source>
        <dbReference type="EMBL" id="ADB15324.1"/>
    </source>
</evidence>
<dbReference type="Pfam" id="PF13784">
    <property type="entry name" value="Fic_N"/>
    <property type="match status" value="1"/>
</dbReference>
<sequence length="384" mass="43687">MDIARFSAASPGQTIEIRTPARDWAFLPDALPPCDWRIPEHLWPLIADAREALGTLNGIGQTLPDPTLLVRPLQNRESLASSSIEGTFVTPEQLLLYQLDPEDQPPGNHQAADWQEVANYTAALQQGVQLLVDLPICNRVIRQMHRVLMQGVRGFSKSPGEFRKRQVLIGSQGRFIPPPAEHVEPLMSDLEHYVNLKPSSTEPLIACFLVHYQFETIYPFEDGNGRVGRALLALMIYKLLGHSHPWLYLSPYFEEYRDEYMRYLFEVSSQGAWNQWIEFCLRGTIHQAHDARQRCLQFNQLRKTFHSRISAPTARSYRLIESLFSEPIVTIPSVARKLGIAYHTAQEDIKRLVNAGILAPLEHRRPKAFSAQAVIDVAYRSSDV</sequence>
<dbReference type="Pfam" id="PF02661">
    <property type="entry name" value="Fic"/>
    <property type="match status" value="1"/>
</dbReference>
<dbReference type="OrthoDB" id="9813719at2"/>
<proteinExistence type="predicted"/>
<dbReference type="PANTHER" id="PTHR13504">
    <property type="entry name" value="FIDO DOMAIN-CONTAINING PROTEIN DDB_G0283145"/>
    <property type="match status" value="1"/>
</dbReference>
<keyword evidence="1" id="KW-0547">Nucleotide-binding</keyword>
<keyword evidence="5" id="KW-1185">Reference proteome</keyword>
<feature type="binding site" evidence="1">
    <location>
        <position position="260"/>
    </location>
    <ligand>
        <name>ATP</name>
        <dbReference type="ChEBI" id="CHEBI:30616"/>
    </ligand>
</feature>
<dbReference type="KEGG" id="psl:Psta_0638"/>
<dbReference type="InterPro" id="IPR036597">
    <property type="entry name" value="Fido-like_dom_sf"/>
</dbReference>
<feature type="binding site" evidence="1">
    <location>
        <begin position="223"/>
        <end position="229"/>
    </location>
    <ligand>
        <name>ATP</name>
        <dbReference type="ChEBI" id="CHEBI:30616"/>
    </ligand>
</feature>
<feature type="binding site" evidence="1">
    <location>
        <position position="85"/>
    </location>
    <ligand>
        <name>ATP</name>
        <dbReference type="ChEBI" id="CHEBI:30616"/>
    </ligand>
</feature>
<dbReference type="STRING" id="530564.Psta_0638"/>
<dbReference type="InterPro" id="IPR003812">
    <property type="entry name" value="Fido"/>
</dbReference>
<dbReference type="PROSITE" id="PS51459">
    <property type="entry name" value="FIDO"/>
    <property type="match status" value="1"/>
</dbReference>
<dbReference type="InterPro" id="IPR025758">
    <property type="entry name" value="Fic/DOC_N"/>
</dbReference>
<name>D2R4H6_PIRSD</name>
<dbReference type="HOGENOM" id="CLU_047250_1_1_0"/>
<reference evidence="4 5" key="1">
    <citation type="journal article" date="2009" name="Stand. Genomic Sci.">
        <title>Complete genome sequence of Pirellula staleyi type strain (ATCC 27377).</title>
        <authorList>
            <person name="Clum A."/>
            <person name="Tindall B.J."/>
            <person name="Sikorski J."/>
            <person name="Ivanova N."/>
            <person name="Mavrommatis K."/>
            <person name="Lucas S."/>
            <person name="Glavina del Rio T."/>
            <person name="Nolan M."/>
            <person name="Chen F."/>
            <person name="Tice H."/>
            <person name="Pitluck S."/>
            <person name="Cheng J.F."/>
            <person name="Chertkov O."/>
            <person name="Brettin T."/>
            <person name="Han C."/>
            <person name="Detter J.C."/>
            <person name="Kuske C."/>
            <person name="Bruce D."/>
            <person name="Goodwin L."/>
            <person name="Ovchinikova G."/>
            <person name="Pati A."/>
            <person name="Mikhailova N."/>
            <person name="Chen A."/>
            <person name="Palaniappan K."/>
            <person name="Land M."/>
            <person name="Hauser L."/>
            <person name="Chang Y.J."/>
            <person name="Jeffries C.D."/>
            <person name="Chain P."/>
            <person name="Rohde M."/>
            <person name="Goker M."/>
            <person name="Bristow J."/>
            <person name="Eisen J.A."/>
            <person name="Markowitz V."/>
            <person name="Hugenholtz P."/>
            <person name="Kyrpides N.C."/>
            <person name="Klenk H.P."/>
            <person name="Lapidus A."/>
        </authorList>
    </citation>
    <scope>NUCLEOTIDE SEQUENCE [LARGE SCALE GENOMIC DNA]</scope>
    <source>
        <strain evidence="5">ATCC 27377 / DSM 6068 / ICPB 4128</strain>
    </source>
</reference>
<evidence type="ECO:0000256" key="2">
    <source>
        <dbReference type="PIRSR" id="PIRSR640198-2"/>
    </source>
</evidence>
<feature type="binding site" evidence="2">
    <location>
        <begin position="222"/>
        <end position="229"/>
    </location>
    <ligand>
        <name>ATP</name>
        <dbReference type="ChEBI" id="CHEBI:30616"/>
    </ligand>
</feature>
<organism evidence="4 5">
    <name type="scientific">Pirellula staleyi (strain ATCC 27377 / DSM 6068 / ICPB 4128)</name>
    <name type="common">Pirella staleyi</name>
    <dbReference type="NCBI Taxonomy" id="530564"/>
    <lineage>
        <taxon>Bacteria</taxon>
        <taxon>Pseudomonadati</taxon>
        <taxon>Planctomycetota</taxon>
        <taxon>Planctomycetia</taxon>
        <taxon>Pirellulales</taxon>
        <taxon>Pirellulaceae</taxon>
        <taxon>Pirellula</taxon>
    </lineage>
</organism>
<evidence type="ECO:0000313" key="5">
    <source>
        <dbReference type="Proteomes" id="UP000001887"/>
    </source>
</evidence>
<dbReference type="SUPFAM" id="SSF140931">
    <property type="entry name" value="Fic-like"/>
    <property type="match status" value="1"/>
</dbReference>
<evidence type="ECO:0000259" key="3">
    <source>
        <dbReference type="PROSITE" id="PS51459"/>
    </source>
</evidence>
<keyword evidence="1" id="KW-0067">ATP-binding</keyword>